<evidence type="ECO:0000256" key="2">
    <source>
        <dbReference type="ARBA" id="ARBA00007362"/>
    </source>
</evidence>
<feature type="transmembrane region" description="Helical" evidence="3">
    <location>
        <begin position="96"/>
        <end position="117"/>
    </location>
</feature>
<dbReference type="Proteomes" id="UP001597227">
    <property type="component" value="Unassembled WGS sequence"/>
</dbReference>
<dbReference type="PANTHER" id="PTHR22911">
    <property type="entry name" value="ACYL-MALONYL CONDENSING ENZYME-RELATED"/>
    <property type="match status" value="1"/>
</dbReference>
<sequence>MNKKTAGLSIAAGAALWGIIGLFVSNLYAIGFTPLQVVAVRAIAASIFLITYALLRNPSAFKMKLTDSKYFIGTGIISIVFFNWCMFVAIEETSISVAAILLYTAPAFVTIFARILFKEKLTTRKVLALVVTIVGCAFVVGVFPSFSGTISLFGLVVGIGSGFFYALYSIFGKFALKKYDSLTVTVYTFIFAAVAVTPFSGIWNVANLFTDIKAWIYIIGLGFLSTMMAFILYTKGLQYIESSRASIIATIEPVVAAIIGFFIFQETLQMWQYVGIIMVIAAVIIVQETSEKLPKKAMIENETSL</sequence>
<comment type="subcellular location">
    <subcellularLocation>
        <location evidence="1">Endomembrane system</location>
        <topology evidence="1">Multi-pass membrane protein</topology>
    </subcellularLocation>
</comment>
<comment type="similarity">
    <text evidence="2">Belongs to the EamA transporter family.</text>
</comment>
<keyword evidence="3" id="KW-0812">Transmembrane</keyword>
<dbReference type="RefSeq" id="WP_388036585.1">
    <property type="nucleotide sequence ID" value="NZ_JBHUEK010000010.1"/>
</dbReference>
<evidence type="ECO:0000313" key="5">
    <source>
        <dbReference type="EMBL" id="MFD1778435.1"/>
    </source>
</evidence>
<reference evidence="6" key="1">
    <citation type="journal article" date="2019" name="Int. J. Syst. Evol. Microbiol.">
        <title>The Global Catalogue of Microorganisms (GCM) 10K type strain sequencing project: providing services to taxonomists for standard genome sequencing and annotation.</title>
        <authorList>
            <consortium name="The Broad Institute Genomics Platform"/>
            <consortium name="The Broad Institute Genome Sequencing Center for Infectious Disease"/>
            <person name="Wu L."/>
            <person name="Ma J."/>
        </authorList>
    </citation>
    <scope>NUCLEOTIDE SEQUENCE [LARGE SCALE GENOMIC DNA]</scope>
    <source>
        <strain evidence="6">CCUG 15531</strain>
    </source>
</reference>
<protein>
    <submittedName>
        <fullName evidence="5">DMT family transporter</fullName>
    </submittedName>
</protein>
<organism evidence="5 6">
    <name type="scientific">Fredinandcohnia salidurans</name>
    <dbReference type="NCBI Taxonomy" id="2595041"/>
    <lineage>
        <taxon>Bacteria</taxon>
        <taxon>Bacillati</taxon>
        <taxon>Bacillota</taxon>
        <taxon>Bacilli</taxon>
        <taxon>Bacillales</taxon>
        <taxon>Bacillaceae</taxon>
        <taxon>Fredinandcohnia</taxon>
    </lineage>
</organism>
<evidence type="ECO:0000256" key="1">
    <source>
        <dbReference type="ARBA" id="ARBA00004127"/>
    </source>
</evidence>
<feature type="transmembrane region" description="Helical" evidence="3">
    <location>
        <begin position="35"/>
        <end position="55"/>
    </location>
</feature>
<feature type="domain" description="EamA" evidence="4">
    <location>
        <begin position="153"/>
        <end position="286"/>
    </location>
</feature>
<feature type="domain" description="EamA" evidence="4">
    <location>
        <begin position="9"/>
        <end position="140"/>
    </location>
</feature>
<feature type="transmembrane region" description="Helical" evidence="3">
    <location>
        <begin position="126"/>
        <end position="146"/>
    </location>
</feature>
<evidence type="ECO:0000313" key="6">
    <source>
        <dbReference type="Proteomes" id="UP001597227"/>
    </source>
</evidence>
<comment type="caution">
    <text evidence="5">The sequence shown here is derived from an EMBL/GenBank/DDBJ whole genome shotgun (WGS) entry which is preliminary data.</text>
</comment>
<evidence type="ECO:0000256" key="3">
    <source>
        <dbReference type="SAM" id="Phobius"/>
    </source>
</evidence>
<feature type="transmembrane region" description="Helical" evidence="3">
    <location>
        <begin position="215"/>
        <end position="233"/>
    </location>
</feature>
<feature type="transmembrane region" description="Helical" evidence="3">
    <location>
        <begin position="245"/>
        <end position="264"/>
    </location>
</feature>
<dbReference type="EMBL" id="JBHUEK010000010">
    <property type="protein sequence ID" value="MFD1778435.1"/>
    <property type="molecule type" value="Genomic_DNA"/>
</dbReference>
<name>A0ABW4MN67_9BACI</name>
<feature type="transmembrane region" description="Helical" evidence="3">
    <location>
        <begin position="70"/>
        <end position="90"/>
    </location>
</feature>
<dbReference type="InterPro" id="IPR000620">
    <property type="entry name" value="EamA_dom"/>
</dbReference>
<feature type="transmembrane region" description="Helical" evidence="3">
    <location>
        <begin position="184"/>
        <end position="203"/>
    </location>
</feature>
<feature type="transmembrane region" description="Helical" evidence="3">
    <location>
        <begin position="152"/>
        <end position="172"/>
    </location>
</feature>
<keyword evidence="3" id="KW-0472">Membrane</keyword>
<proteinExistence type="inferred from homology"/>
<gene>
    <name evidence="5" type="ORF">ACFSFW_07120</name>
</gene>
<dbReference type="SUPFAM" id="SSF103481">
    <property type="entry name" value="Multidrug resistance efflux transporter EmrE"/>
    <property type="match status" value="2"/>
</dbReference>
<feature type="transmembrane region" description="Helical" evidence="3">
    <location>
        <begin position="270"/>
        <end position="286"/>
    </location>
</feature>
<keyword evidence="6" id="KW-1185">Reference proteome</keyword>
<dbReference type="Pfam" id="PF00892">
    <property type="entry name" value="EamA"/>
    <property type="match status" value="2"/>
</dbReference>
<evidence type="ECO:0000259" key="4">
    <source>
        <dbReference type="Pfam" id="PF00892"/>
    </source>
</evidence>
<feature type="transmembrane region" description="Helical" evidence="3">
    <location>
        <begin position="7"/>
        <end position="29"/>
    </location>
</feature>
<keyword evidence="3" id="KW-1133">Transmembrane helix</keyword>
<dbReference type="PANTHER" id="PTHR22911:SF79">
    <property type="entry name" value="MOBA-LIKE NTP TRANSFERASE DOMAIN-CONTAINING PROTEIN"/>
    <property type="match status" value="1"/>
</dbReference>
<dbReference type="Gene3D" id="1.10.3730.20">
    <property type="match status" value="2"/>
</dbReference>
<accession>A0ABW4MN67</accession>
<dbReference type="InterPro" id="IPR037185">
    <property type="entry name" value="EmrE-like"/>
</dbReference>